<dbReference type="Proteomes" id="UP000276417">
    <property type="component" value="Chromosome 1"/>
</dbReference>
<evidence type="ECO:0000313" key="3">
    <source>
        <dbReference type="Proteomes" id="UP000276417"/>
    </source>
</evidence>
<reference evidence="2 3" key="1">
    <citation type="submission" date="2018-11" db="EMBL/GenBank/DDBJ databases">
        <title>Deinococcus shelandsis sp. nov., isolated from South Shetland Islands soil of Antarctica.</title>
        <authorList>
            <person name="Tian J."/>
        </authorList>
    </citation>
    <scope>NUCLEOTIDE SEQUENCE [LARGE SCALE GENOMIC DNA]</scope>
    <source>
        <strain evidence="2 3">S14-83T</strain>
    </source>
</reference>
<proteinExistence type="predicted"/>
<organism evidence="2 3">
    <name type="scientific">Deinococcus psychrotolerans</name>
    <dbReference type="NCBI Taxonomy" id="2489213"/>
    <lineage>
        <taxon>Bacteria</taxon>
        <taxon>Thermotogati</taxon>
        <taxon>Deinococcota</taxon>
        <taxon>Deinococci</taxon>
        <taxon>Deinococcales</taxon>
        <taxon>Deinococcaceae</taxon>
        <taxon>Deinococcus</taxon>
    </lineage>
</organism>
<dbReference type="Pfam" id="PF14332">
    <property type="entry name" value="DUF4388"/>
    <property type="match status" value="1"/>
</dbReference>
<name>A0A3G8YFD1_9DEIO</name>
<evidence type="ECO:0000313" key="2">
    <source>
        <dbReference type="EMBL" id="AZI43683.1"/>
    </source>
</evidence>
<dbReference type="OrthoDB" id="61762at2"/>
<dbReference type="InterPro" id="IPR025497">
    <property type="entry name" value="PatA-like_N"/>
</dbReference>
<dbReference type="EMBL" id="CP034183">
    <property type="protein sequence ID" value="AZI43683.1"/>
    <property type="molecule type" value="Genomic_DNA"/>
</dbReference>
<evidence type="ECO:0000259" key="1">
    <source>
        <dbReference type="Pfam" id="PF14332"/>
    </source>
</evidence>
<dbReference type="KEGG" id="dph:EHF33_00320"/>
<keyword evidence="3" id="KW-1185">Reference proteome</keyword>
<accession>A0A3G8YFD1</accession>
<gene>
    <name evidence="2" type="ORF">EHF33_00320</name>
</gene>
<protein>
    <submittedName>
        <fullName evidence="2">DUF4388 domain-containing protein</fullName>
    </submittedName>
</protein>
<sequence length="245" mass="26639">MQGLFSDVPLIGVLSLLHETGQTGVLDVNAELPFTVAFAHGEVVEGGILDWTGLDALHSSPMLPESGSFSYMRRDVRGSVIAPFEKFTTDWARVSDEWAQIGTIISSPSVVLTGPLPLYDQEKGRSVRAAARDAGLPLFDVASRAADAVSSGKLRPTGRYAWYGLRLNHQGQRQTALARALDGNVNLGEVVERGFSASEVRAYLLAEIRLGLRFSGSGWVLRDLVWETKHEAAIMTTTASNDFMF</sequence>
<dbReference type="AlphaFoldDB" id="A0A3G8YFD1"/>
<feature type="domain" description="PatA-like N-terminal" evidence="1">
    <location>
        <begin position="2"/>
        <end position="99"/>
    </location>
</feature>